<reference evidence="2 3" key="1">
    <citation type="submission" date="2024-02" db="EMBL/GenBank/DDBJ databases">
        <authorList>
            <consortium name="ELIXIR-Norway"/>
            <consortium name="Elixir Norway"/>
        </authorList>
    </citation>
    <scope>NUCLEOTIDE SEQUENCE [LARGE SCALE GENOMIC DNA]</scope>
</reference>
<accession>A0ABP0VRF0</accession>
<evidence type="ECO:0000259" key="1">
    <source>
        <dbReference type="Pfam" id="PF11976"/>
    </source>
</evidence>
<dbReference type="Proteomes" id="UP001497444">
    <property type="component" value="Chromosome 1"/>
</dbReference>
<dbReference type="Gene3D" id="3.10.20.90">
    <property type="entry name" value="Phosphatidylinositol 3-kinase Catalytic Subunit, Chain A, domain 1"/>
    <property type="match status" value="1"/>
</dbReference>
<dbReference type="InterPro" id="IPR022617">
    <property type="entry name" value="Rad60/SUMO-like_dom"/>
</dbReference>
<evidence type="ECO:0000313" key="3">
    <source>
        <dbReference type="Proteomes" id="UP001497444"/>
    </source>
</evidence>
<dbReference type="InterPro" id="IPR029071">
    <property type="entry name" value="Ubiquitin-like_domsf"/>
</dbReference>
<dbReference type="PANTHER" id="PTHR47813:SF2">
    <property type="entry name" value="UBIQUITIN-LIKE SUPERFAMILY PROTEIN"/>
    <property type="match status" value="1"/>
</dbReference>
<dbReference type="PANTHER" id="PTHR47813">
    <property type="entry name" value="UBIQUITIN-LIKE SUPERFAMILY PROTEIN"/>
    <property type="match status" value="1"/>
</dbReference>
<protein>
    <recommendedName>
        <fullName evidence="1">Rad60/SUMO-like domain-containing protein</fullName>
    </recommendedName>
</protein>
<dbReference type="EMBL" id="OZ020096">
    <property type="protein sequence ID" value="CAK9256451.1"/>
    <property type="molecule type" value="Genomic_DNA"/>
</dbReference>
<dbReference type="SUPFAM" id="SSF54236">
    <property type="entry name" value="Ubiquitin-like"/>
    <property type="match status" value="1"/>
</dbReference>
<gene>
    <name evidence="2" type="ORF">CSSPJE1EN1_LOCUS1929</name>
</gene>
<feature type="domain" description="Rad60/SUMO-like" evidence="1">
    <location>
        <begin position="182"/>
        <end position="250"/>
    </location>
</feature>
<evidence type="ECO:0000313" key="2">
    <source>
        <dbReference type="EMBL" id="CAK9256451.1"/>
    </source>
</evidence>
<name>A0ABP0VRF0_9BRYO</name>
<dbReference type="Pfam" id="PF11976">
    <property type="entry name" value="Rad60-SLD"/>
    <property type="match status" value="1"/>
</dbReference>
<proteinExistence type="predicted"/>
<organism evidence="2 3">
    <name type="scientific">Sphagnum jensenii</name>
    <dbReference type="NCBI Taxonomy" id="128206"/>
    <lineage>
        <taxon>Eukaryota</taxon>
        <taxon>Viridiplantae</taxon>
        <taxon>Streptophyta</taxon>
        <taxon>Embryophyta</taxon>
        <taxon>Bryophyta</taxon>
        <taxon>Sphagnophytina</taxon>
        <taxon>Sphagnopsida</taxon>
        <taxon>Sphagnales</taxon>
        <taxon>Sphagnaceae</taxon>
        <taxon>Sphagnum</taxon>
    </lineage>
</organism>
<keyword evidence="3" id="KW-1185">Reference proteome</keyword>
<sequence length="284" mass="31949">MQAIAMNLDASTAADKMEEDDGFQPLFDYSKVYDSPPKFQEDDSDEEEVIVTTQQRYGATKRCAGNMLTKVTRIEKPVVKEVPKSEDSNDDDWLPSPPKLAKVVGLFSGDSTLQQLRQKRAELILLETEASGAVRCVEESGRLEAQIRHQQAPTAVKKTESLSHVEKVADPHLAVGKEKIVLRVQNKSGSIFPLRIYLADKFERLFTAYAKHVGASSSDQFMFQFDGDQLPPNSTPKELGMEDDDIIEVYDKSTVFCQRFATTCCFICIHTKTLKMNIKMRVDQ</sequence>
<dbReference type="CDD" id="cd01763">
    <property type="entry name" value="Ubl_SUMO_like"/>
    <property type="match status" value="1"/>
</dbReference>